<dbReference type="PANTHER" id="PTHR43794">
    <property type="entry name" value="AMINOHYDROLASE SSNA-RELATED"/>
    <property type="match status" value="1"/>
</dbReference>
<keyword evidence="5" id="KW-1185">Reference proteome</keyword>
<reference evidence="3" key="1">
    <citation type="submission" date="2022-12" db="EMBL/GenBank/DDBJ databases">
        <authorList>
            <person name="Krivoruchko A.V."/>
            <person name="Elkin A."/>
        </authorList>
    </citation>
    <scope>NUCLEOTIDE SEQUENCE</scope>
    <source>
        <strain evidence="3">IEGM 249</strain>
    </source>
</reference>
<dbReference type="InterPro" id="IPR011059">
    <property type="entry name" value="Metal-dep_hydrolase_composite"/>
</dbReference>
<dbReference type="InterPro" id="IPR032466">
    <property type="entry name" value="Metal_Hydrolase"/>
</dbReference>
<reference evidence="4" key="2">
    <citation type="submission" date="2023-07" db="EMBL/GenBank/DDBJ databases">
        <title>Genomic analysis of Rhodococcus opacus VOC-14 with glycol ethers degradation activity.</title>
        <authorList>
            <person name="Narkevich D.A."/>
            <person name="Hlushen A.M."/>
            <person name="Akhremchuk A.E."/>
            <person name="Sikolenko M.A."/>
            <person name="Valentovich L.N."/>
        </authorList>
    </citation>
    <scope>NUCLEOTIDE SEQUENCE</scope>
    <source>
        <strain evidence="4">VOC-14</strain>
        <plasmid evidence="4">pRho-VOC14-L</plasmid>
    </source>
</reference>
<feature type="domain" description="Amidohydrolase-related" evidence="2">
    <location>
        <begin position="54"/>
        <end position="418"/>
    </location>
</feature>
<dbReference type="InterPro" id="IPR050287">
    <property type="entry name" value="MTA/SAH_deaminase"/>
</dbReference>
<dbReference type="Proteomes" id="UP001231166">
    <property type="component" value="Plasmid pRho-VOC14-L"/>
</dbReference>
<dbReference type="PANTHER" id="PTHR43794:SF11">
    <property type="entry name" value="AMIDOHYDROLASE-RELATED DOMAIN-CONTAINING PROTEIN"/>
    <property type="match status" value="1"/>
</dbReference>
<organism evidence="4 6">
    <name type="scientific">Rhodococcus opacus</name>
    <name type="common">Nocardia opaca</name>
    <dbReference type="NCBI Taxonomy" id="37919"/>
    <lineage>
        <taxon>Bacteria</taxon>
        <taxon>Bacillati</taxon>
        <taxon>Actinomycetota</taxon>
        <taxon>Actinomycetes</taxon>
        <taxon>Mycobacteriales</taxon>
        <taxon>Nocardiaceae</taxon>
        <taxon>Rhodococcus</taxon>
    </lineage>
</organism>
<accession>A0AAX3YU83</accession>
<dbReference type="EMBL" id="CP130956">
    <property type="protein sequence ID" value="WLF52080.1"/>
    <property type="molecule type" value="Genomic_DNA"/>
</dbReference>
<evidence type="ECO:0000313" key="3">
    <source>
        <dbReference type="EMBL" id="MCZ4585964.1"/>
    </source>
</evidence>
<keyword evidence="4" id="KW-0614">Plasmid</keyword>
<dbReference type="Pfam" id="PF01979">
    <property type="entry name" value="Amidohydro_1"/>
    <property type="match status" value="1"/>
</dbReference>
<evidence type="ECO:0000313" key="5">
    <source>
        <dbReference type="Proteomes" id="UP001066327"/>
    </source>
</evidence>
<dbReference type="Gene3D" id="3.20.20.140">
    <property type="entry name" value="Metal-dependent hydrolases"/>
    <property type="match status" value="1"/>
</dbReference>
<keyword evidence="1" id="KW-0378">Hydrolase</keyword>
<dbReference type="Proteomes" id="UP001066327">
    <property type="component" value="Unassembled WGS sequence"/>
</dbReference>
<dbReference type="SUPFAM" id="SSF51338">
    <property type="entry name" value="Composite domain of metallo-dependent hydrolases"/>
    <property type="match status" value="1"/>
</dbReference>
<geneLocation type="plasmid" evidence="4 6">
    <name>pRho-VOC14-L</name>
</geneLocation>
<dbReference type="EMBL" id="JAPWIS010000010">
    <property type="protein sequence ID" value="MCZ4585964.1"/>
    <property type="molecule type" value="Genomic_DNA"/>
</dbReference>
<evidence type="ECO:0000313" key="6">
    <source>
        <dbReference type="Proteomes" id="UP001231166"/>
    </source>
</evidence>
<dbReference type="AlphaFoldDB" id="A0AAX3YU83"/>
<evidence type="ECO:0000313" key="4">
    <source>
        <dbReference type="EMBL" id="WLF52080.1"/>
    </source>
</evidence>
<evidence type="ECO:0000259" key="2">
    <source>
        <dbReference type="Pfam" id="PF01979"/>
    </source>
</evidence>
<dbReference type="Gene3D" id="2.30.40.10">
    <property type="entry name" value="Urease, subunit C, domain 1"/>
    <property type="match status" value="1"/>
</dbReference>
<proteinExistence type="predicted"/>
<evidence type="ECO:0000256" key="1">
    <source>
        <dbReference type="ARBA" id="ARBA00022801"/>
    </source>
</evidence>
<protein>
    <submittedName>
        <fullName evidence="4">Amidohydrolase family protein</fullName>
    </submittedName>
</protein>
<dbReference type="SUPFAM" id="SSF51556">
    <property type="entry name" value="Metallo-dependent hydrolases"/>
    <property type="match status" value="1"/>
</dbReference>
<gene>
    <name evidence="3" type="ORF">O4328_20050</name>
    <name evidence="4" type="ORF">Q5707_42345</name>
</gene>
<sequence length="456" mass="48947">MADSLVVRGGTVLVGNPLEERFVDADVLLRDGRIAEIGSVPSDGAPEIDARGTFVLPGFVDSHHHLWEASMRGLTADWDITQFMARIRSSYAKFHTAQDIHAGTLSGAVAALDCGVTTSIDYMHCVNTPEHAEASVDAISEVGIRSVFCYGLNAVPLDEPWFTTHADRLDDARRMRSTRFAVTDPAELITFGIAASDLGSRPAEITDAEFALARELDVLLTVHTDCLWSPDYPQQVAELHTRGLLGPKQLYAHANRTTNAELALLADAGSAVASTPEVELQMGNGFPVLKRASRHGVPAGLGSNLQANNSPDLFTQMRLARHSITAIENQPLLETTGTAALDGTSLTCAQAFFHATLDSARALGLDAVTGSLEVGKAADLMLLRNDGVHHRPIVDPMATIVSQSRPSDVDTVVVAGVVKKQSGRVDDALRRRAISLADGVFERVRSRSTPLRRSGH</sequence>
<dbReference type="InterPro" id="IPR006680">
    <property type="entry name" value="Amidohydro-rel"/>
</dbReference>
<name>A0AAX3YU83_RHOOP</name>
<dbReference type="GO" id="GO:0016810">
    <property type="term" value="F:hydrolase activity, acting on carbon-nitrogen (but not peptide) bonds"/>
    <property type="evidence" value="ECO:0007669"/>
    <property type="project" value="InterPro"/>
</dbReference>
<dbReference type="RefSeq" id="WP_269591487.1">
    <property type="nucleotide sequence ID" value="NZ_CP130956.1"/>
</dbReference>